<dbReference type="GO" id="GO:0019867">
    <property type="term" value="C:outer membrane"/>
    <property type="evidence" value="ECO:0007669"/>
    <property type="project" value="InterPro"/>
</dbReference>
<keyword evidence="2" id="KW-1185">Reference proteome</keyword>
<dbReference type="InterPro" id="IPR008816">
    <property type="entry name" value="Gly_zipper_2TM_dom"/>
</dbReference>
<reference evidence="1 2" key="1">
    <citation type="submission" date="2017-09" db="EMBL/GenBank/DDBJ databases">
        <title>Genomics of the genus Arcobacter.</title>
        <authorList>
            <person name="Perez-Cataluna A."/>
            <person name="Figueras M.J."/>
            <person name="Salas-Masso N."/>
        </authorList>
    </citation>
    <scope>NUCLEOTIDE SEQUENCE [LARGE SCALE GENOMIC DNA]</scope>
    <source>
        <strain evidence="1 2">CECT 7834</strain>
    </source>
</reference>
<dbReference type="AlphaFoldDB" id="A0A6M8N7G6"/>
<proteinExistence type="predicted"/>
<gene>
    <name evidence="1" type="ORF">CP963_13415</name>
</gene>
<accession>A0A6M8N7G6</accession>
<organism evidence="1 2">
    <name type="scientific">Arcobacter cloacae</name>
    <dbReference type="NCBI Taxonomy" id="1054034"/>
    <lineage>
        <taxon>Bacteria</taxon>
        <taxon>Pseudomonadati</taxon>
        <taxon>Campylobacterota</taxon>
        <taxon>Epsilonproteobacteria</taxon>
        <taxon>Campylobacterales</taxon>
        <taxon>Arcobacteraceae</taxon>
        <taxon>Arcobacter</taxon>
    </lineage>
</organism>
<dbReference type="Proteomes" id="UP000290378">
    <property type="component" value="Unassembled WGS sequence"/>
</dbReference>
<name>A0A6M8N7G6_9BACT</name>
<dbReference type="RefSeq" id="WP_129014649.1">
    <property type="nucleotide sequence ID" value="NZ_CBCSEI010000029.1"/>
</dbReference>
<sequence length="157" mass="17871">MKKLLSMLLFSGSLLFANNNSIGLDTLVGATIGVAIGNQIGNGNGRDVAKVAGGLLGAAIANNSRTPSYTNNSGYYNNNAYNNNAYNNSGYERTTTYVNNNYYYNDYDRYYAYNRPPSPQVTIVYQNYDRHYPKHYYKKHHHPHHHGHPKHYKHYGR</sequence>
<dbReference type="Pfam" id="PF05433">
    <property type="entry name" value="Rick_17kDa_Anti"/>
    <property type="match status" value="1"/>
</dbReference>
<comment type="caution">
    <text evidence="1">The sequence shown here is derived from an EMBL/GenBank/DDBJ whole genome shotgun (WGS) entry which is preliminary data.</text>
</comment>
<protein>
    <submittedName>
        <fullName evidence="1">Uncharacterized protein</fullName>
    </submittedName>
</protein>
<evidence type="ECO:0000313" key="2">
    <source>
        <dbReference type="Proteomes" id="UP000290378"/>
    </source>
</evidence>
<dbReference type="EMBL" id="NXII01000033">
    <property type="protein sequence ID" value="RXI37197.1"/>
    <property type="molecule type" value="Genomic_DNA"/>
</dbReference>
<evidence type="ECO:0000313" key="1">
    <source>
        <dbReference type="EMBL" id="RXI37197.1"/>
    </source>
</evidence>